<keyword evidence="7 8" id="KW-0408">Iron</keyword>
<evidence type="ECO:0000256" key="3">
    <source>
        <dbReference type="ARBA" id="ARBA00022723"/>
    </source>
</evidence>
<dbReference type="InterPro" id="IPR050383">
    <property type="entry name" value="GlyoxalaseI/FosfomycinResist"/>
</dbReference>
<keyword evidence="11" id="KW-1185">Reference proteome</keyword>
<evidence type="ECO:0000256" key="5">
    <source>
        <dbReference type="ARBA" id="ARBA00022964"/>
    </source>
</evidence>
<dbReference type="InterPro" id="IPR018146">
    <property type="entry name" value="Glyoxalase_1_CS"/>
</dbReference>
<comment type="similarity">
    <text evidence="2 8">Belongs to the extradiol ring-cleavage dioxygenase family.</text>
</comment>
<reference evidence="10 11" key="1">
    <citation type="submission" date="2023-07" db="EMBL/GenBank/DDBJ databases">
        <title>Genomic Encyclopedia of Type Strains, Phase IV (KMG-IV): sequencing the most valuable type-strain genomes for metagenomic binning, comparative biology and taxonomic classification.</title>
        <authorList>
            <person name="Goeker M."/>
        </authorList>
    </citation>
    <scope>NUCLEOTIDE SEQUENCE [LARGE SCALE GENOMIC DNA]</scope>
    <source>
        <strain evidence="10 11">DSM 19619</strain>
    </source>
</reference>
<gene>
    <name evidence="10" type="ORF">QO011_007979</name>
</gene>
<dbReference type="InterPro" id="IPR004360">
    <property type="entry name" value="Glyas_Fos-R_dOase_dom"/>
</dbReference>
<name>A0ABU0JKX0_9HYPH</name>
<dbReference type="EMBL" id="JAUSVX010000028">
    <property type="protein sequence ID" value="MDQ0474937.1"/>
    <property type="molecule type" value="Genomic_DNA"/>
</dbReference>
<keyword evidence="3" id="KW-0479">Metal-binding</keyword>
<dbReference type="Proteomes" id="UP001242480">
    <property type="component" value="Unassembled WGS sequence"/>
</dbReference>
<dbReference type="RefSeq" id="WP_307285407.1">
    <property type="nucleotide sequence ID" value="NZ_JAUSVX010000028.1"/>
</dbReference>
<comment type="caution">
    <text evidence="10">The sequence shown here is derived from an EMBL/GenBank/DDBJ whole genome shotgun (WGS) entry which is preliminary data.</text>
</comment>
<keyword evidence="4 8" id="KW-0058">Aromatic hydrocarbons catabolism</keyword>
<protein>
    <submittedName>
        <fullName evidence="10">Catechol 2,3-dioxygenase</fullName>
        <ecNumber evidence="10">1.13.11.2</ecNumber>
    </submittedName>
</protein>
<dbReference type="InterPro" id="IPR037523">
    <property type="entry name" value="VOC_core"/>
</dbReference>
<keyword evidence="6 8" id="KW-0560">Oxidoreductase</keyword>
<dbReference type="Gene3D" id="3.10.180.10">
    <property type="entry name" value="2,3-Dihydroxybiphenyl 1,2-Dioxygenase, domain 1"/>
    <property type="match status" value="2"/>
</dbReference>
<dbReference type="InterPro" id="IPR029068">
    <property type="entry name" value="Glyas_Bleomycin-R_OHBP_Dase"/>
</dbReference>
<evidence type="ECO:0000256" key="6">
    <source>
        <dbReference type="ARBA" id="ARBA00023002"/>
    </source>
</evidence>
<feature type="domain" description="VOC" evidence="9">
    <location>
        <begin position="149"/>
        <end position="268"/>
    </location>
</feature>
<dbReference type="PROSITE" id="PS00082">
    <property type="entry name" value="EXTRADIOL_DIOXYGENAS"/>
    <property type="match status" value="1"/>
</dbReference>
<evidence type="ECO:0000313" key="11">
    <source>
        <dbReference type="Proteomes" id="UP001242480"/>
    </source>
</evidence>
<organism evidence="10 11">
    <name type="scientific">Labrys wisconsinensis</name>
    <dbReference type="NCBI Taxonomy" id="425677"/>
    <lineage>
        <taxon>Bacteria</taxon>
        <taxon>Pseudomonadati</taxon>
        <taxon>Pseudomonadota</taxon>
        <taxon>Alphaproteobacteria</taxon>
        <taxon>Hyphomicrobiales</taxon>
        <taxon>Xanthobacteraceae</taxon>
        <taxon>Labrys</taxon>
    </lineage>
</organism>
<proteinExistence type="inferred from homology"/>
<evidence type="ECO:0000256" key="1">
    <source>
        <dbReference type="ARBA" id="ARBA00001954"/>
    </source>
</evidence>
<feature type="domain" description="VOC" evidence="9">
    <location>
        <begin position="16"/>
        <end position="128"/>
    </location>
</feature>
<dbReference type="PROSITE" id="PS00934">
    <property type="entry name" value="GLYOXALASE_I_1"/>
    <property type="match status" value="1"/>
</dbReference>
<dbReference type="Pfam" id="PF00903">
    <property type="entry name" value="Glyoxalase"/>
    <property type="match status" value="2"/>
</dbReference>
<evidence type="ECO:0000256" key="4">
    <source>
        <dbReference type="ARBA" id="ARBA00022797"/>
    </source>
</evidence>
<evidence type="ECO:0000259" key="9">
    <source>
        <dbReference type="PROSITE" id="PS51819"/>
    </source>
</evidence>
<keyword evidence="5 8" id="KW-0223">Dioxygenase</keyword>
<evidence type="ECO:0000256" key="8">
    <source>
        <dbReference type="RuleBase" id="RU000683"/>
    </source>
</evidence>
<evidence type="ECO:0000256" key="2">
    <source>
        <dbReference type="ARBA" id="ARBA00008784"/>
    </source>
</evidence>
<comment type="cofactor">
    <cofactor evidence="1 8">
        <name>Fe(2+)</name>
        <dbReference type="ChEBI" id="CHEBI:29033"/>
    </cofactor>
</comment>
<evidence type="ECO:0000256" key="7">
    <source>
        <dbReference type="ARBA" id="ARBA00023004"/>
    </source>
</evidence>
<dbReference type="EC" id="1.13.11.2" evidence="10"/>
<dbReference type="PANTHER" id="PTHR21366">
    <property type="entry name" value="GLYOXALASE FAMILY PROTEIN"/>
    <property type="match status" value="1"/>
</dbReference>
<dbReference type="GO" id="GO:0018577">
    <property type="term" value="F:catechol 2,3-dioxygenase activity"/>
    <property type="evidence" value="ECO:0007669"/>
    <property type="project" value="UniProtKB-EC"/>
</dbReference>
<dbReference type="SUPFAM" id="SSF54593">
    <property type="entry name" value="Glyoxalase/Bleomycin resistance protein/Dihydroxybiphenyl dioxygenase"/>
    <property type="match status" value="1"/>
</dbReference>
<evidence type="ECO:0000313" key="10">
    <source>
        <dbReference type="EMBL" id="MDQ0474937.1"/>
    </source>
</evidence>
<dbReference type="InterPro" id="IPR000486">
    <property type="entry name" value="Xdiol_ring_cleave_dOase_1/2"/>
</dbReference>
<dbReference type="PROSITE" id="PS51819">
    <property type="entry name" value="VOC"/>
    <property type="match status" value="2"/>
</dbReference>
<accession>A0ABU0JKX0</accession>
<sequence length="333" mass="37335">MPLPSPVLDPPFTITRASHVVLDVADLTASRRFYEEVLGLVVTLAEADTLYLRGVEEACHHSLVLRRRGGPARCARIGLRVLTEGDLDKAQAFFAGRGCPAARAEVAHQGPTLHATDPFGIRLELCARMPTEPRQITRFHRHRGGSALRIDHVQLLTPHLEAALGFYTELGFWLTEYVGGSAEDIRAVFLQRKGNPHDLVFFNGDGPRLHHVAFMVPETQHLLRACDIAGELGYGRNVERGPGRHGPGHALFVYFRDPDGHRVELFNTHYQVMDLENEPVRWDPHDPAVAFPWGFPARKRWFEEATPFEDTEVQPAAVRPNPMTLERYLAEGS</sequence>